<dbReference type="CDD" id="cd01948">
    <property type="entry name" value="EAL"/>
    <property type="match status" value="1"/>
</dbReference>
<gene>
    <name evidence="9" type="ORF">AB0763_14385</name>
</gene>
<dbReference type="InterPro" id="IPR001633">
    <property type="entry name" value="EAL_dom"/>
</dbReference>
<keyword evidence="3 6" id="KW-0812">Transmembrane</keyword>
<dbReference type="CDD" id="cd18774">
    <property type="entry name" value="PDC2_HK_sensor"/>
    <property type="match status" value="1"/>
</dbReference>
<dbReference type="Gene3D" id="3.30.70.270">
    <property type="match status" value="1"/>
</dbReference>
<proteinExistence type="predicted"/>
<sequence>MPQLNDKKLLNLIRYVPMLFMGLFALAVSGVVVQQNESKLEQRINNKRQSLIEQHKETIKLKVDQIVAHVRLDKQKTISILKQDIRQRVEEAYSIAEQLQRSYPQQSPQQLTQLIADALRAIRFNSGRGYYFMFDLQGNNLMHGLRPQLQGKNLIGAQDLRGNLILKEHLDLMTADAQGEAFYTWWYQKPQEPIGQEFQKIGFGKIYKPLSFFIGTGEYVSDVENDIKQTLLEWLHQYQFEHTYVFVINADNKLVFHPEKRYIGKDINTSVEKLLQNTMELDLFKGDFIEYQSKYLPDNVTKGDKISYVRKVIGWDWVIGSGFYLDQFEKEVEQEIQLITDNNRQELINILFLCALASGIVIMFSFWMGQVIGKRFERFQSKIERDYKELELTKNKVQHLAYYDELTGIFNRNGIDKTILNSISNCRNQQSLLAIMFVDLDDFKKVNDQYGHSYGDKLLEQVSERFQGIVSETGGKGAVFRFGGDEFIFCFSELESFYQASEKANAVRDCFKHVFEVNDRTLSVGCSIGVSMYPADGTDPESLIRRADIALYQSKQANKGQATFFDQSISDSVERKYLIEEELKSALKNHEIEVYYQPQIDGKTAKVSGVEALARWNNATLGFVSPYHFIPVAEETGLIAELGLHVFYQACKDILAISPNGPDALNVSVNISPKQLKIKTFPRVLLTIASDVGIDISRITLEITENVVLEDLSRACFALKQLKKLGFGISLDDFGTGYSSLSYLNQLPISEIKIDRCFVDQMLTQSQSTSLINAIIAIAKTGNMIVVAEGVENEEQYQLLNRYGCHLMQGYYFSQPIDIHALAEFVCPPNGKKVEV</sequence>
<dbReference type="AlphaFoldDB" id="A0AB39HMC7"/>
<evidence type="ECO:0000256" key="1">
    <source>
        <dbReference type="ARBA" id="ARBA00004651"/>
    </source>
</evidence>
<name>A0AB39HMC7_9VIBR</name>
<dbReference type="InterPro" id="IPR029787">
    <property type="entry name" value="Nucleotide_cyclase"/>
</dbReference>
<dbReference type="SUPFAM" id="SSF141868">
    <property type="entry name" value="EAL domain-like"/>
    <property type="match status" value="1"/>
</dbReference>
<comment type="subcellular location">
    <subcellularLocation>
        <location evidence="1">Cell membrane</location>
        <topology evidence="1">Multi-pass membrane protein</topology>
    </subcellularLocation>
</comment>
<evidence type="ECO:0000256" key="5">
    <source>
        <dbReference type="ARBA" id="ARBA00023136"/>
    </source>
</evidence>
<dbReference type="EMBL" id="CP162602">
    <property type="protein sequence ID" value="XDK26963.1"/>
    <property type="molecule type" value="Genomic_DNA"/>
</dbReference>
<dbReference type="InterPro" id="IPR043128">
    <property type="entry name" value="Rev_trsase/Diguanyl_cyclase"/>
</dbReference>
<dbReference type="PROSITE" id="PS50883">
    <property type="entry name" value="EAL"/>
    <property type="match status" value="1"/>
</dbReference>
<dbReference type="InterPro" id="IPR033480">
    <property type="entry name" value="sCache_2"/>
</dbReference>
<dbReference type="NCBIfam" id="TIGR00254">
    <property type="entry name" value="GGDEF"/>
    <property type="match status" value="1"/>
</dbReference>
<dbReference type="SUPFAM" id="SSF55073">
    <property type="entry name" value="Nucleotide cyclase"/>
    <property type="match status" value="1"/>
</dbReference>
<evidence type="ECO:0000256" key="2">
    <source>
        <dbReference type="ARBA" id="ARBA00022475"/>
    </source>
</evidence>
<evidence type="ECO:0000256" key="4">
    <source>
        <dbReference type="ARBA" id="ARBA00022989"/>
    </source>
</evidence>
<evidence type="ECO:0000313" key="9">
    <source>
        <dbReference type="EMBL" id="XDK26963.1"/>
    </source>
</evidence>
<keyword evidence="9" id="KW-0614">Plasmid</keyword>
<dbReference type="InterPro" id="IPR000160">
    <property type="entry name" value="GGDEF_dom"/>
</dbReference>
<feature type="domain" description="EAL" evidence="7">
    <location>
        <begin position="576"/>
        <end position="830"/>
    </location>
</feature>
<feature type="domain" description="GGDEF" evidence="8">
    <location>
        <begin position="431"/>
        <end position="567"/>
    </location>
</feature>
<protein>
    <submittedName>
        <fullName evidence="9">EAL domain-containing protein</fullName>
    </submittedName>
</protein>
<dbReference type="Pfam" id="PF00990">
    <property type="entry name" value="GGDEF"/>
    <property type="match status" value="1"/>
</dbReference>
<dbReference type="InterPro" id="IPR035919">
    <property type="entry name" value="EAL_sf"/>
</dbReference>
<dbReference type="PANTHER" id="PTHR33121:SF79">
    <property type="entry name" value="CYCLIC DI-GMP PHOSPHODIESTERASE PDED-RELATED"/>
    <property type="match status" value="1"/>
</dbReference>
<dbReference type="RefSeq" id="WP_306099876.1">
    <property type="nucleotide sequence ID" value="NZ_CP162602.1"/>
</dbReference>
<feature type="transmembrane region" description="Helical" evidence="6">
    <location>
        <begin position="12"/>
        <end position="33"/>
    </location>
</feature>
<dbReference type="Pfam" id="PF00563">
    <property type="entry name" value="EAL"/>
    <property type="match status" value="1"/>
</dbReference>
<dbReference type="SMART" id="SM00052">
    <property type="entry name" value="EAL"/>
    <property type="match status" value="1"/>
</dbReference>
<dbReference type="KEGG" id="vih:AB0763_14385"/>
<dbReference type="SMART" id="SM00267">
    <property type="entry name" value="GGDEF"/>
    <property type="match status" value="1"/>
</dbReference>
<evidence type="ECO:0000259" key="8">
    <source>
        <dbReference type="PROSITE" id="PS50887"/>
    </source>
</evidence>
<dbReference type="Gene3D" id="3.30.450.20">
    <property type="entry name" value="PAS domain"/>
    <property type="match status" value="2"/>
</dbReference>
<geneLocation type="plasmid" evidence="9">
    <name>p-HB236076</name>
</geneLocation>
<dbReference type="PANTHER" id="PTHR33121">
    <property type="entry name" value="CYCLIC DI-GMP PHOSPHODIESTERASE PDEF"/>
    <property type="match status" value="1"/>
</dbReference>
<dbReference type="PROSITE" id="PS50887">
    <property type="entry name" value="GGDEF"/>
    <property type="match status" value="1"/>
</dbReference>
<evidence type="ECO:0000256" key="3">
    <source>
        <dbReference type="ARBA" id="ARBA00022692"/>
    </source>
</evidence>
<keyword evidence="2" id="KW-1003">Cell membrane</keyword>
<dbReference type="Pfam" id="PF08269">
    <property type="entry name" value="dCache_2"/>
    <property type="match status" value="1"/>
</dbReference>
<dbReference type="CDD" id="cd01949">
    <property type="entry name" value="GGDEF"/>
    <property type="match status" value="1"/>
</dbReference>
<dbReference type="SMART" id="SM01049">
    <property type="entry name" value="Cache_2"/>
    <property type="match status" value="1"/>
</dbReference>
<evidence type="ECO:0000256" key="6">
    <source>
        <dbReference type="SAM" id="Phobius"/>
    </source>
</evidence>
<dbReference type="GO" id="GO:0071111">
    <property type="term" value="F:cyclic-guanylate-specific phosphodiesterase activity"/>
    <property type="evidence" value="ECO:0007669"/>
    <property type="project" value="InterPro"/>
</dbReference>
<dbReference type="GO" id="GO:0005886">
    <property type="term" value="C:plasma membrane"/>
    <property type="evidence" value="ECO:0007669"/>
    <property type="project" value="UniProtKB-SubCell"/>
</dbReference>
<accession>A0AB39HMC7</accession>
<organism evidence="9">
    <name type="scientific">Vibrio sp. HB236076</name>
    <dbReference type="NCBI Taxonomy" id="3232307"/>
    <lineage>
        <taxon>Bacteria</taxon>
        <taxon>Pseudomonadati</taxon>
        <taxon>Pseudomonadota</taxon>
        <taxon>Gammaproteobacteria</taxon>
        <taxon>Vibrionales</taxon>
        <taxon>Vibrionaceae</taxon>
        <taxon>Vibrio</taxon>
    </lineage>
</organism>
<keyword evidence="5 6" id="KW-0472">Membrane</keyword>
<feature type="transmembrane region" description="Helical" evidence="6">
    <location>
        <begin position="347"/>
        <end position="368"/>
    </location>
</feature>
<reference evidence="9" key="1">
    <citation type="submission" date="2024-07" db="EMBL/GenBank/DDBJ databases">
        <title>Genome Analysis of a Potential Novel Vibrio Species Secreting pH- and Thermo-stable Alginate Lyase and its Application in Producing Alginate Oligosaccharides.</title>
        <authorList>
            <person name="Huang H."/>
            <person name="Bao K."/>
        </authorList>
    </citation>
    <scope>NUCLEOTIDE SEQUENCE</scope>
    <source>
        <strain evidence="9">HB236076</strain>
        <plasmid evidence="9">p-HB236076</plasmid>
    </source>
</reference>
<evidence type="ECO:0000259" key="7">
    <source>
        <dbReference type="PROSITE" id="PS50883"/>
    </source>
</evidence>
<dbReference type="InterPro" id="IPR004010">
    <property type="entry name" value="Double_Cache_2"/>
</dbReference>
<keyword evidence="4 6" id="KW-1133">Transmembrane helix</keyword>
<dbReference type="Gene3D" id="3.20.20.450">
    <property type="entry name" value="EAL domain"/>
    <property type="match status" value="1"/>
</dbReference>
<dbReference type="InterPro" id="IPR050706">
    <property type="entry name" value="Cyclic-di-GMP_PDE-like"/>
</dbReference>